<dbReference type="InterPro" id="IPR010987">
    <property type="entry name" value="Glutathione-S-Trfase_C-like"/>
</dbReference>
<accession>Q7XYY5</accession>
<keyword evidence="3" id="KW-0808">Transferase</keyword>
<dbReference type="CDD" id="cd03039">
    <property type="entry name" value="GST_N_Sigma_like"/>
    <property type="match status" value="1"/>
</dbReference>
<dbReference type="PROSITE" id="PS50405">
    <property type="entry name" value="GST_CTER"/>
    <property type="match status" value="1"/>
</dbReference>
<name>Q7XYY5_PYRLU</name>
<dbReference type="InterPro" id="IPR007959">
    <property type="entry name" value="Dino_Luciferase_N"/>
</dbReference>
<dbReference type="SFLD" id="SFLDS00019">
    <property type="entry name" value="Glutathione_Transferase_(cytos"/>
    <property type="match status" value="1"/>
</dbReference>
<dbReference type="EMBL" id="AY151191">
    <property type="protein sequence ID" value="AAN85429.1"/>
    <property type="molecule type" value="mRNA"/>
</dbReference>
<dbReference type="PANTHER" id="PTHR11571">
    <property type="entry name" value="GLUTATHIONE S-TRANSFERASE"/>
    <property type="match status" value="1"/>
</dbReference>
<dbReference type="SUPFAM" id="SSF47616">
    <property type="entry name" value="GST C-terminal domain-like"/>
    <property type="match status" value="1"/>
</dbReference>
<sequence>MAELQAFLQEAKVDPKVIGHITKALPHKSVADFAKGWTSANFEQGMQNDIVAKTGLSGMEAKLQVSRLRAAWKAASSKTGSGGKEFPSIKFTYFTVEGGGECIRLAFALGGVPYIDDRIDMATQWKDMKPTTPFGQLPVMTVDGSKQIAQSQGMLRLACKLAGLIPEDPVEFLKAEEVVGLSWDMVDAITPSMQLDRRPYLYGCEGLPLEQLTKKAVEMREKLSAPDGEINRFLGYLDGLLAKNGTGWFVGNKPSLAECEMIPRLRSLRKGNRDGFPKTIVDKHKNLMKMYWAFHELPAIKAHYKGVPPY</sequence>
<dbReference type="InterPro" id="IPR050213">
    <property type="entry name" value="GST_superfamily"/>
</dbReference>
<dbReference type="Gene3D" id="1.20.1050.10">
    <property type="match status" value="1"/>
</dbReference>
<evidence type="ECO:0000259" key="1">
    <source>
        <dbReference type="PROSITE" id="PS50404"/>
    </source>
</evidence>
<dbReference type="AlphaFoldDB" id="Q7XYY5"/>
<dbReference type="GO" id="GO:0004364">
    <property type="term" value="F:glutathione transferase activity"/>
    <property type="evidence" value="ECO:0007669"/>
    <property type="project" value="TreeGrafter"/>
</dbReference>
<feature type="domain" description="GST C-terminal" evidence="2">
    <location>
        <begin position="168"/>
        <end position="310"/>
    </location>
</feature>
<dbReference type="InterPro" id="IPR036282">
    <property type="entry name" value="Glutathione-S-Trfase_C_sf"/>
</dbReference>
<dbReference type="InterPro" id="IPR004045">
    <property type="entry name" value="Glutathione_S-Trfase_N"/>
</dbReference>
<dbReference type="PROSITE" id="PS50404">
    <property type="entry name" value="GST_NTER"/>
    <property type="match status" value="1"/>
</dbReference>
<protein>
    <submittedName>
        <fullName evidence="3">Glutathione-S-transferase</fullName>
    </submittedName>
</protein>
<proteinExistence type="evidence at transcript level"/>
<dbReference type="InterPro" id="IPR036249">
    <property type="entry name" value="Thioredoxin-like_sf"/>
</dbReference>
<dbReference type="GO" id="GO:0006749">
    <property type="term" value="P:glutathione metabolic process"/>
    <property type="evidence" value="ECO:0007669"/>
    <property type="project" value="TreeGrafter"/>
</dbReference>
<reference evidence="3" key="1">
    <citation type="journal article" date="2003" name="Gene">
        <title>Genome-wide analysis of redox-regulated genes in a dinoflagellate.</title>
        <authorList>
            <person name="Okamoto O.K."/>
            <person name="Hastings J.W."/>
        </authorList>
    </citation>
    <scope>NUCLEOTIDE SEQUENCE</scope>
</reference>
<dbReference type="Gene3D" id="3.40.30.10">
    <property type="entry name" value="Glutaredoxin"/>
    <property type="match status" value="1"/>
</dbReference>
<dbReference type="SUPFAM" id="SSF52833">
    <property type="entry name" value="Thioredoxin-like"/>
    <property type="match status" value="1"/>
</dbReference>
<dbReference type="PANTHER" id="PTHR11571:SF252">
    <property type="entry name" value="GLUTATHIONE S-TRANSFERASE"/>
    <property type="match status" value="1"/>
</dbReference>
<dbReference type="InterPro" id="IPR004046">
    <property type="entry name" value="GST_C"/>
</dbReference>
<dbReference type="InterPro" id="IPR040079">
    <property type="entry name" value="Glutathione_S-Trfase"/>
</dbReference>
<organism evidence="3">
    <name type="scientific">Pyrocystis lunula</name>
    <name type="common">Dinoflagellate</name>
    <name type="synonym">Gymnodinium lunula</name>
    <dbReference type="NCBI Taxonomy" id="2972"/>
    <lineage>
        <taxon>Eukaryota</taxon>
        <taxon>Sar</taxon>
        <taxon>Alveolata</taxon>
        <taxon>Dinophyceae</taxon>
        <taxon>Gonyaulacales</taxon>
        <taxon>Pyrocystaceae</taxon>
        <taxon>Pyrocystis</taxon>
    </lineage>
</organism>
<evidence type="ECO:0000313" key="3">
    <source>
        <dbReference type="EMBL" id="AAN85429.1"/>
    </source>
</evidence>
<dbReference type="Pfam" id="PF05295">
    <property type="entry name" value="Luciferase_N"/>
    <property type="match status" value="1"/>
</dbReference>
<dbReference type="SMR" id="Q7XYY5"/>
<feature type="domain" description="GST N-terminal" evidence="1">
    <location>
        <begin position="87"/>
        <end position="166"/>
    </location>
</feature>
<dbReference type="Pfam" id="PF14497">
    <property type="entry name" value="GST_C_3"/>
    <property type="match status" value="1"/>
</dbReference>
<evidence type="ECO:0000259" key="2">
    <source>
        <dbReference type="PROSITE" id="PS50405"/>
    </source>
</evidence>